<sequence length="136" mass="15003">MEPTNGNSIPESMEGEITIDMLPQDANQSEARPSSVELNTKHISPTGSLHLLTDINRQQQNLEQNIEWLPSRHLLTDRSRDKDKLRLDLLNAALEGNIDAVKSQSNNPLFSDSSSSPLSAASSPSPFNVALTEYYV</sequence>
<keyword evidence="2" id="KW-1185">Reference proteome</keyword>
<proteinExistence type="predicted"/>
<dbReference type="Proteomes" id="UP001164250">
    <property type="component" value="Chromosome 13"/>
</dbReference>
<organism evidence="1 2">
    <name type="scientific">Pistacia atlantica</name>
    <dbReference type="NCBI Taxonomy" id="434234"/>
    <lineage>
        <taxon>Eukaryota</taxon>
        <taxon>Viridiplantae</taxon>
        <taxon>Streptophyta</taxon>
        <taxon>Embryophyta</taxon>
        <taxon>Tracheophyta</taxon>
        <taxon>Spermatophyta</taxon>
        <taxon>Magnoliopsida</taxon>
        <taxon>eudicotyledons</taxon>
        <taxon>Gunneridae</taxon>
        <taxon>Pentapetalae</taxon>
        <taxon>rosids</taxon>
        <taxon>malvids</taxon>
        <taxon>Sapindales</taxon>
        <taxon>Anacardiaceae</taxon>
        <taxon>Pistacia</taxon>
    </lineage>
</organism>
<dbReference type="EMBL" id="CM047909">
    <property type="protein sequence ID" value="KAJ0078668.1"/>
    <property type="molecule type" value="Genomic_DNA"/>
</dbReference>
<protein>
    <submittedName>
        <fullName evidence="1">Uncharacterized protein</fullName>
    </submittedName>
</protein>
<evidence type="ECO:0000313" key="2">
    <source>
        <dbReference type="Proteomes" id="UP001164250"/>
    </source>
</evidence>
<reference evidence="2" key="1">
    <citation type="journal article" date="2023" name="G3 (Bethesda)">
        <title>Genome assembly and association tests identify interacting loci associated with vigor, precocity, and sex in interspecific pistachio rootstocks.</title>
        <authorList>
            <person name="Palmer W."/>
            <person name="Jacygrad E."/>
            <person name="Sagayaradj S."/>
            <person name="Cavanaugh K."/>
            <person name="Han R."/>
            <person name="Bertier L."/>
            <person name="Beede B."/>
            <person name="Kafkas S."/>
            <person name="Golino D."/>
            <person name="Preece J."/>
            <person name="Michelmore R."/>
        </authorList>
    </citation>
    <scope>NUCLEOTIDE SEQUENCE [LARGE SCALE GENOMIC DNA]</scope>
</reference>
<name>A0ACC0ZX14_9ROSI</name>
<comment type="caution">
    <text evidence="1">The sequence shown here is derived from an EMBL/GenBank/DDBJ whole genome shotgun (WGS) entry which is preliminary data.</text>
</comment>
<gene>
    <name evidence="1" type="ORF">Patl1_24159</name>
</gene>
<evidence type="ECO:0000313" key="1">
    <source>
        <dbReference type="EMBL" id="KAJ0078668.1"/>
    </source>
</evidence>
<accession>A0ACC0ZX14</accession>